<dbReference type="Gene3D" id="1.10.1660.10">
    <property type="match status" value="1"/>
</dbReference>
<dbReference type="SMART" id="SM00422">
    <property type="entry name" value="HTH_MERR"/>
    <property type="match status" value="1"/>
</dbReference>
<keyword evidence="1" id="KW-0238">DNA-binding</keyword>
<keyword evidence="4" id="KW-1185">Reference proteome</keyword>
<gene>
    <name evidence="3" type="ORF">PsB1_1081</name>
</gene>
<dbReference type="InterPro" id="IPR009061">
    <property type="entry name" value="DNA-bd_dom_put_sf"/>
</dbReference>
<accession>A0ABQ4PVB5</accession>
<feature type="domain" description="HTH merR-type" evidence="2">
    <location>
        <begin position="10"/>
        <end position="77"/>
    </location>
</feature>
<dbReference type="Pfam" id="PF13411">
    <property type="entry name" value="MerR_1"/>
    <property type="match status" value="1"/>
</dbReference>
<dbReference type="SUPFAM" id="SSF46955">
    <property type="entry name" value="Putative DNA-binding domain"/>
    <property type="match status" value="1"/>
</dbReference>
<reference evidence="3" key="1">
    <citation type="submission" date="2021-05" db="EMBL/GenBank/DDBJ databases">
        <authorList>
            <person name="Tanabe Y."/>
        </authorList>
    </citation>
    <scope>NUCLEOTIDE SEQUENCE</scope>
    <source>
        <strain evidence="3">BOTRYCO-1</strain>
    </source>
</reference>
<dbReference type="InterPro" id="IPR000551">
    <property type="entry name" value="MerR-type_HTH_dom"/>
</dbReference>
<dbReference type="CDD" id="cd04776">
    <property type="entry name" value="HTH_GnyR"/>
    <property type="match status" value="1"/>
</dbReference>
<protein>
    <submittedName>
        <fullName evidence="3">Transcriptional regulator</fullName>
    </submittedName>
</protein>
<dbReference type="PANTHER" id="PTHR30204">
    <property type="entry name" value="REDOX-CYCLING DRUG-SENSING TRANSCRIPTIONAL ACTIVATOR SOXR"/>
    <property type="match status" value="1"/>
</dbReference>
<dbReference type="EMBL" id="BPFZ01000005">
    <property type="protein sequence ID" value="GIU66927.1"/>
    <property type="molecule type" value="Genomic_DNA"/>
</dbReference>
<dbReference type="PANTHER" id="PTHR30204:SF58">
    <property type="entry name" value="HTH-TYPE TRANSCRIPTIONAL REGULATOR YFMP"/>
    <property type="match status" value="1"/>
</dbReference>
<dbReference type="RefSeq" id="WP_284359609.1">
    <property type="nucleotide sequence ID" value="NZ_BPFZ01000005.1"/>
</dbReference>
<evidence type="ECO:0000313" key="4">
    <source>
        <dbReference type="Proteomes" id="UP001161064"/>
    </source>
</evidence>
<sequence length="173" mass="19511">MSDQTIKKTVWTIGQLSRESGASARALRFYEDKGLLSPAREGQTRLYSVRDRARLTLILRGKRVGFTLAEIREMLDLYDLGDDQRTQMQRTHDKYIKQIALLKRQREDIIESIQTLETGIAWLAEQLSKNPADVAVTGASAYDALARACLDGVATGSSTHALTKHKFRRPKPH</sequence>
<dbReference type="PROSITE" id="PS50937">
    <property type="entry name" value="HTH_MERR_2"/>
    <property type="match status" value="1"/>
</dbReference>
<evidence type="ECO:0000313" key="3">
    <source>
        <dbReference type="EMBL" id="GIU66927.1"/>
    </source>
</evidence>
<evidence type="ECO:0000256" key="1">
    <source>
        <dbReference type="ARBA" id="ARBA00023125"/>
    </source>
</evidence>
<name>A0ABQ4PVB5_9PROT</name>
<proteinExistence type="predicted"/>
<dbReference type="InterPro" id="IPR047057">
    <property type="entry name" value="MerR_fam"/>
</dbReference>
<dbReference type="Proteomes" id="UP001161064">
    <property type="component" value="Unassembled WGS sequence"/>
</dbReference>
<reference evidence="3" key="2">
    <citation type="journal article" date="2023" name="ISME Commun">
        <title>Characterization of a bloom-associated alphaproteobacterial lineage, 'Candidatus Phycosocius': insights into freshwater algal-bacterial interactions.</title>
        <authorList>
            <person name="Tanabe Y."/>
            <person name="Yamaguchi H."/>
            <person name="Yoshida M."/>
            <person name="Kai A."/>
            <person name="Okazaki Y."/>
        </authorList>
    </citation>
    <scope>NUCLEOTIDE SEQUENCE</scope>
    <source>
        <strain evidence="3">BOTRYCO-1</strain>
    </source>
</reference>
<organism evidence="3 4">
    <name type="scientific">Candidatus Phycosocius spiralis</name>
    <dbReference type="NCBI Taxonomy" id="2815099"/>
    <lineage>
        <taxon>Bacteria</taxon>
        <taxon>Pseudomonadati</taxon>
        <taxon>Pseudomonadota</taxon>
        <taxon>Alphaproteobacteria</taxon>
        <taxon>Caulobacterales</taxon>
        <taxon>Caulobacterales incertae sedis</taxon>
        <taxon>Candidatus Phycosocius</taxon>
    </lineage>
</organism>
<evidence type="ECO:0000259" key="2">
    <source>
        <dbReference type="PROSITE" id="PS50937"/>
    </source>
</evidence>
<comment type="caution">
    <text evidence="3">The sequence shown here is derived from an EMBL/GenBank/DDBJ whole genome shotgun (WGS) entry which is preliminary data.</text>
</comment>